<evidence type="ECO:0000313" key="3">
    <source>
        <dbReference type="EMBL" id="MRZ53519.1"/>
    </source>
</evidence>
<keyword evidence="3" id="KW-0489">Methyltransferase</keyword>
<comment type="caution">
    <text evidence="3">The sequence shown here is derived from an EMBL/GenBank/DDBJ whole genome shotgun (WGS) entry which is preliminary data.</text>
</comment>
<dbReference type="RefSeq" id="WP_057317332.1">
    <property type="nucleotide sequence ID" value="NZ_CABMKT010000002.1"/>
</dbReference>
<dbReference type="Pfam" id="PF08241">
    <property type="entry name" value="Methyltransf_11"/>
    <property type="match status" value="1"/>
</dbReference>
<evidence type="ECO:0000313" key="5">
    <source>
        <dbReference type="Proteomes" id="UP000432516"/>
    </source>
</evidence>
<organism evidence="3 5">
    <name type="scientific">Parabacteroides distasonis</name>
    <dbReference type="NCBI Taxonomy" id="823"/>
    <lineage>
        <taxon>Bacteria</taxon>
        <taxon>Pseudomonadati</taxon>
        <taxon>Bacteroidota</taxon>
        <taxon>Bacteroidia</taxon>
        <taxon>Bacteroidales</taxon>
        <taxon>Tannerellaceae</taxon>
        <taxon>Parabacteroides</taxon>
    </lineage>
</organism>
<feature type="domain" description="Methyltransferase type 11" evidence="1">
    <location>
        <begin position="57"/>
        <end position="101"/>
    </location>
</feature>
<dbReference type="GO" id="GO:0008757">
    <property type="term" value="F:S-adenosylmethionine-dependent methyltransferase activity"/>
    <property type="evidence" value="ECO:0007669"/>
    <property type="project" value="InterPro"/>
</dbReference>
<name>A0A174H8H1_PARDI</name>
<dbReference type="InterPro" id="IPR013216">
    <property type="entry name" value="Methyltransf_11"/>
</dbReference>
<dbReference type="Gene3D" id="3.40.50.150">
    <property type="entry name" value="Vaccinia Virus protein VP39"/>
    <property type="match status" value="1"/>
</dbReference>
<gene>
    <name evidence="2" type="ORF">ERS852380_02883</name>
    <name evidence="3" type="ORF">GKD68_01955</name>
</gene>
<dbReference type="GO" id="GO:0032259">
    <property type="term" value="P:methylation"/>
    <property type="evidence" value="ECO:0007669"/>
    <property type="project" value="UniProtKB-KW"/>
</dbReference>
<proteinExistence type="predicted"/>
<dbReference type="InterPro" id="IPR029063">
    <property type="entry name" value="SAM-dependent_MTases_sf"/>
</dbReference>
<reference evidence="3 5" key="2">
    <citation type="journal article" date="2019" name="Nat. Med.">
        <title>A library of human gut bacterial isolates paired with longitudinal multiomics data enables mechanistic microbiome research.</title>
        <authorList>
            <person name="Poyet M."/>
            <person name="Groussin M."/>
            <person name="Gibbons S.M."/>
            <person name="Avila-Pacheco J."/>
            <person name="Jiang X."/>
            <person name="Kearney S.M."/>
            <person name="Perrotta A.R."/>
            <person name="Berdy B."/>
            <person name="Zhao S."/>
            <person name="Lieberman T.D."/>
            <person name="Swanson P.K."/>
            <person name="Smith M."/>
            <person name="Roesemann S."/>
            <person name="Alexander J.E."/>
            <person name="Rich S.A."/>
            <person name="Livny J."/>
            <person name="Vlamakis H."/>
            <person name="Clish C."/>
            <person name="Bullock K."/>
            <person name="Deik A."/>
            <person name="Scott J."/>
            <person name="Pierce K.A."/>
            <person name="Xavier R.J."/>
            <person name="Alm E.J."/>
        </authorList>
    </citation>
    <scope>NUCLEOTIDE SEQUENCE [LARGE SCALE GENOMIC DNA]</scope>
    <source>
        <strain evidence="3 5">BIOML-A2</strain>
    </source>
</reference>
<accession>A0A174H8H1</accession>
<sequence>MKERNPIDRHDLRINKSDKVLEVGSGHNPTYRANVIVEKYISSNYHRGGDIKIYPHQKFINADGSSMPFKDKDFDYVICAQVLEHVDDPIALVNELQRTATRGYLEVPSFIGESLFPKKSHKWVCLEINGKLVLFDKAKLPSLFPDYGKTFLNFLPYESISLRIFYLAYHQITTVRYEWKDSIDILVNPDDPYYRAFFEQDWSDEMIRTIFPYRDKKNDLQITISAFFHLVKTLVKRKMQRQSPITLEEYLKRTNQTL</sequence>
<dbReference type="EMBL" id="CYYK01000010">
    <property type="protein sequence ID" value="CUO69319.1"/>
    <property type="molecule type" value="Genomic_DNA"/>
</dbReference>
<dbReference type="EMBL" id="WKNE01000001">
    <property type="protein sequence ID" value="MRZ53519.1"/>
    <property type="molecule type" value="Genomic_DNA"/>
</dbReference>
<dbReference type="SUPFAM" id="SSF53335">
    <property type="entry name" value="S-adenosyl-L-methionine-dependent methyltransferases"/>
    <property type="match status" value="1"/>
</dbReference>
<dbReference type="Proteomes" id="UP000095455">
    <property type="component" value="Unassembled WGS sequence"/>
</dbReference>
<evidence type="ECO:0000259" key="1">
    <source>
        <dbReference type="Pfam" id="PF08241"/>
    </source>
</evidence>
<dbReference type="Proteomes" id="UP000432516">
    <property type="component" value="Unassembled WGS sequence"/>
</dbReference>
<keyword evidence="3" id="KW-0808">Transferase</keyword>
<dbReference type="AlphaFoldDB" id="A0A174H8H1"/>
<protein>
    <submittedName>
        <fullName evidence="2 3">Methyltransferase domain</fullName>
    </submittedName>
</protein>
<evidence type="ECO:0000313" key="2">
    <source>
        <dbReference type="EMBL" id="CUO69319.1"/>
    </source>
</evidence>
<reference evidence="2 4" key="1">
    <citation type="submission" date="2015-09" db="EMBL/GenBank/DDBJ databases">
        <authorList>
            <consortium name="Pathogen Informatics"/>
        </authorList>
    </citation>
    <scope>NUCLEOTIDE SEQUENCE [LARGE SCALE GENOMIC DNA]</scope>
    <source>
        <strain evidence="2 4">2789STDY5608822</strain>
    </source>
</reference>
<evidence type="ECO:0000313" key="4">
    <source>
        <dbReference type="Proteomes" id="UP000095455"/>
    </source>
</evidence>